<evidence type="ECO:0000256" key="1">
    <source>
        <dbReference type="SAM" id="MobiDB-lite"/>
    </source>
</evidence>
<dbReference type="EMBL" id="CAACVG010007573">
    <property type="protein sequence ID" value="VEN46129.1"/>
    <property type="molecule type" value="Genomic_DNA"/>
</dbReference>
<keyword evidence="3" id="KW-1185">Reference proteome</keyword>
<organism evidence="2 3">
    <name type="scientific">Callosobruchus maculatus</name>
    <name type="common">Southern cowpea weevil</name>
    <name type="synonym">Pulse bruchid</name>
    <dbReference type="NCBI Taxonomy" id="64391"/>
    <lineage>
        <taxon>Eukaryota</taxon>
        <taxon>Metazoa</taxon>
        <taxon>Ecdysozoa</taxon>
        <taxon>Arthropoda</taxon>
        <taxon>Hexapoda</taxon>
        <taxon>Insecta</taxon>
        <taxon>Pterygota</taxon>
        <taxon>Neoptera</taxon>
        <taxon>Endopterygota</taxon>
        <taxon>Coleoptera</taxon>
        <taxon>Polyphaga</taxon>
        <taxon>Cucujiformia</taxon>
        <taxon>Chrysomeloidea</taxon>
        <taxon>Chrysomelidae</taxon>
        <taxon>Bruchinae</taxon>
        <taxon>Bruchini</taxon>
        <taxon>Callosobruchus</taxon>
    </lineage>
</organism>
<dbReference type="AlphaFoldDB" id="A0A653CEG7"/>
<accession>A0A653CEG7</accession>
<name>A0A653CEG7_CALMS</name>
<reference evidence="2 3" key="1">
    <citation type="submission" date="2019-01" db="EMBL/GenBank/DDBJ databases">
        <authorList>
            <person name="Sayadi A."/>
        </authorList>
    </citation>
    <scope>NUCLEOTIDE SEQUENCE [LARGE SCALE GENOMIC DNA]</scope>
</reference>
<sequence>MSLASSRTCQICHQNFQGNEMLESTDRKCYCRVCFRNKIAAESSGDQKVEKDQHTGGKLIPYPAIFSQHSEPHGRQAVSANMSPPSKRPLQCPKADCNKYISVFTLESHFRYEHKEVPVILTQLDARSALEFSPKNLRYGVTNCIVLVSVMDFDFSNIMQQSSQHKQPTPRPRLHPRPLPSDTGPVMVLMATRLASCHLSLVPSSDASSTTYSESNYTQVCVEEEARTVQQDLEYTAGPLCPNDKV</sequence>
<protein>
    <submittedName>
        <fullName evidence="2">Uncharacterized protein</fullName>
    </submittedName>
</protein>
<proteinExistence type="predicted"/>
<evidence type="ECO:0000313" key="2">
    <source>
        <dbReference type="EMBL" id="VEN46129.1"/>
    </source>
</evidence>
<gene>
    <name evidence="2" type="ORF">CALMAC_LOCUS8329</name>
</gene>
<feature type="non-terminal residue" evidence="2">
    <location>
        <position position="246"/>
    </location>
</feature>
<feature type="region of interest" description="Disordered" evidence="1">
    <location>
        <begin position="161"/>
        <end position="182"/>
    </location>
</feature>
<evidence type="ECO:0000313" key="3">
    <source>
        <dbReference type="Proteomes" id="UP000410492"/>
    </source>
</evidence>
<dbReference type="OrthoDB" id="6762376at2759"/>
<dbReference type="Proteomes" id="UP000410492">
    <property type="component" value="Unassembled WGS sequence"/>
</dbReference>